<sequence length="78" mass="8711">MSAFAPIEHAGYCARVSTERKSTHRWRAAVCIERGAEFTRLKTETAPRRAVPNDFPSEEQAVLAAYDYARALIDAGRV</sequence>
<comment type="caution">
    <text evidence="1">The sequence shown here is derived from an EMBL/GenBank/DDBJ whole genome shotgun (WGS) entry which is preliminary data.</text>
</comment>
<reference evidence="1 2" key="1">
    <citation type="submission" date="2023-07" db="EMBL/GenBank/DDBJ databases">
        <title>Sorghum-associated microbial communities from plants grown in Nebraska, USA.</title>
        <authorList>
            <person name="Schachtman D."/>
        </authorList>
    </citation>
    <scope>NUCLEOTIDE SEQUENCE [LARGE SCALE GENOMIC DNA]</scope>
    <source>
        <strain evidence="1 2">BE308</strain>
    </source>
</reference>
<name>A0ABU1ZQS7_9BURK</name>
<organism evidence="1 2">
    <name type="scientific">Rhodoferax saidenbachensis</name>
    <dbReference type="NCBI Taxonomy" id="1484693"/>
    <lineage>
        <taxon>Bacteria</taxon>
        <taxon>Pseudomonadati</taxon>
        <taxon>Pseudomonadota</taxon>
        <taxon>Betaproteobacteria</taxon>
        <taxon>Burkholderiales</taxon>
        <taxon>Comamonadaceae</taxon>
        <taxon>Rhodoferax</taxon>
    </lineage>
</organism>
<dbReference type="EMBL" id="JAVDXO010000008">
    <property type="protein sequence ID" value="MDR7307903.1"/>
    <property type="molecule type" value="Genomic_DNA"/>
</dbReference>
<evidence type="ECO:0000313" key="2">
    <source>
        <dbReference type="Proteomes" id="UP001268089"/>
    </source>
</evidence>
<gene>
    <name evidence="1" type="ORF">J2X15_003208</name>
</gene>
<accession>A0ABU1ZQS7</accession>
<dbReference type="RefSeq" id="WP_310344502.1">
    <property type="nucleotide sequence ID" value="NZ_JAVDXO010000008.1"/>
</dbReference>
<evidence type="ECO:0000313" key="1">
    <source>
        <dbReference type="EMBL" id="MDR7307903.1"/>
    </source>
</evidence>
<dbReference type="Proteomes" id="UP001268089">
    <property type="component" value="Unassembled WGS sequence"/>
</dbReference>
<keyword evidence="2" id="KW-1185">Reference proteome</keyword>
<proteinExistence type="predicted"/>
<protein>
    <submittedName>
        <fullName evidence="1">Uncharacterized protein</fullName>
    </submittedName>
</protein>